<dbReference type="Proteomes" id="UP001168146">
    <property type="component" value="Unassembled WGS sequence"/>
</dbReference>
<gene>
    <name evidence="2" type="ORF">LTR82_004807</name>
</gene>
<proteinExistence type="predicted"/>
<feature type="region of interest" description="Disordered" evidence="1">
    <location>
        <begin position="78"/>
        <end position="163"/>
    </location>
</feature>
<feature type="region of interest" description="Disordered" evidence="1">
    <location>
        <begin position="268"/>
        <end position="297"/>
    </location>
</feature>
<sequence>MCVIERRTYQHSSGREEIHQRVRRCRHAVGTSICADANTRVVEQATLVDRRPDVDRVDPEALLVTEGFNGRHNVYREVDTRSGRRRSVRRSNTTPSPFASSSSRSSASYASYVERRPEAPSPPRAAPSIPLSADTGPTRTLRADGTAVYDRPPSLDFPRALDNERRTRLVEPGEIRRSPASSIVSEVDEADTVIRVPRRPSISANTARLSPATSSPTTSSPGLSQLPRLGHSRHDSARDVPAFRSQRESFEDRQRRWLLEDEQQAQLERDRLAETTRRQQAREDSSRDRHRAEAIATLEGQVQPQRNIQSQLRRSQTLLDAELAQMARECAETATRQTYAGDRLHRDADLARLEQSRDGPRTHHNVSPLSARSPPYSVAIHQHPDTRLDDTLEERGEAVIAREQARAQREAAGPSSSRRPQQASRRLSYATGDLTIDGPRSMEVEVDLDDDEVSERLESRASRKERRAAERAAQRNFTSTMRDARTGRYVFSMDPRTASNELTDDASACGATRFLERHHVPFAQIRAHDISSVFWIPPPTLPGLRSDDPRSLLAWRTIWHAFISIDWSIDKVRYSYRGTLLEEAGSRVPVVAAIPRIDAHNTCLDASRVEPWSEASLL</sequence>
<name>A0AAN6JCA0_9PEZI</name>
<feature type="region of interest" description="Disordered" evidence="1">
    <location>
        <begin position="353"/>
        <end position="377"/>
    </location>
</feature>
<feature type="region of interest" description="Disordered" evidence="1">
    <location>
        <begin position="402"/>
        <end position="477"/>
    </location>
</feature>
<feature type="compositionally biased region" description="Basic and acidic residues" evidence="1">
    <location>
        <begin position="268"/>
        <end position="293"/>
    </location>
</feature>
<feature type="compositionally biased region" description="Low complexity" evidence="1">
    <location>
        <begin position="99"/>
        <end position="112"/>
    </location>
</feature>
<organism evidence="2 3">
    <name type="scientific">Friedmanniomyces endolithicus</name>
    <dbReference type="NCBI Taxonomy" id="329885"/>
    <lineage>
        <taxon>Eukaryota</taxon>
        <taxon>Fungi</taxon>
        <taxon>Dikarya</taxon>
        <taxon>Ascomycota</taxon>
        <taxon>Pezizomycotina</taxon>
        <taxon>Dothideomycetes</taxon>
        <taxon>Dothideomycetidae</taxon>
        <taxon>Mycosphaerellales</taxon>
        <taxon>Teratosphaeriaceae</taxon>
        <taxon>Friedmanniomyces</taxon>
    </lineage>
</organism>
<feature type="compositionally biased region" description="Basic and acidic residues" evidence="1">
    <location>
        <begin position="454"/>
        <end position="473"/>
    </location>
</feature>
<dbReference type="AlphaFoldDB" id="A0AAN6JCA0"/>
<feature type="compositionally biased region" description="Low complexity" evidence="1">
    <location>
        <begin position="209"/>
        <end position="227"/>
    </location>
</feature>
<evidence type="ECO:0000256" key="1">
    <source>
        <dbReference type="SAM" id="MobiDB-lite"/>
    </source>
</evidence>
<reference evidence="2" key="1">
    <citation type="submission" date="2021-12" db="EMBL/GenBank/DDBJ databases">
        <title>Black yeast isolated from Biological Soil Crust.</title>
        <authorList>
            <person name="Kurbessoian T."/>
        </authorList>
    </citation>
    <scope>NUCLEOTIDE SEQUENCE</scope>
    <source>
        <strain evidence="2">CCFEE 5208</strain>
    </source>
</reference>
<accession>A0AAN6JCA0</accession>
<protein>
    <submittedName>
        <fullName evidence="2">Uncharacterized protein</fullName>
    </submittedName>
</protein>
<evidence type="ECO:0000313" key="3">
    <source>
        <dbReference type="Proteomes" id="UP001168146"/>
    </source>
</evidence>
<feature type="compositionally biased region" description="Acidic residues" evidence="1">
    <location>
        <begin position="444"/>
        <end position="453"/>
    </location>
</feature>
<dbReference type="EMBL" id="JASUXU010000010">
    <property type="protein sequence ID" value="KAK0324368.1"/>
    <property type="molecule type" value="Genomic_DNA"/>
</dbReference>
<comment type="caution">
    <text evidence="2">The sequence shown here is derived from an EMBL/GenBank/DDBJ whole genome shotgun (WGS) entry which is preliminary data.</text>
</comment>
<evidence type="ECO:0000313" key="2">
    <source>
        <dbReference type="EMBL" id="KAK0324368.1"/>
    </source>
</evidence>
<feature type="region of interest" description="Disordered" evidence="1">
    <location>
        <begin position="197"/>
        <end position="247"/>
    </location>
</feature>
<feature type="compositionally biased region" description="Low complexity" evidence="1">
    <location>
        <begin position="410"/>
        <end position="426"/>
    </location>
</feature>